<keyword evidence="1" id="KW-0808">Transferase</keyword>
<dbReference type="Proteomes" id="UP000824193">
    <property type="component" value="Unassembled WGS sequence"/>
</dbReference>
<dbReference type="InterPro" id="IPR029063">
    <property type="entry name" value="SAM-dependent_MTases_sf"/>
</dbReference>
<evidence type="ECO:0000313" key="4">
    <source>
        <dbReference type="Proteomes" id="UP000824193"/>
    </source>
</evidence>
<dbReference type="InterPro" id="IPR041698">
    <property type="entry name" value="Methyltransf_25"/>
</dbReference>
<feature type="domain" description="Methyltransferase" evidence="2">
    <location>
        <begin position="40"/>
        <end position="137"/>
    </location>
</feature>
<reference evidence="3" key="2">
    <citation type="submission" date="2021-04" db="EMBL/GenBank/DDBJ databases">
        <authorList>
            <person name="Gilroy R."/>
        </authorList>
    </citation>
    <scope>NUCLEOTIDE SEQUENCE</scope>
    <source>
        <strain evidence="3">2239</strain>
    </source>
</reference>
<keyword evidence="3" id="KW-0489">Methyltransferase</keyword>
<dbReference type="GO" id="GO:0008168">
    <property type="term" value="F:methyltransferase activity"/>
    <property type="evidence" value="ECO:0007669"/>
    <property type="project" value="UniProtKB-KW"/>
</dbReference>
<dbReference type="Gene3D" id="2.20.25.110">
    <property type="entry name" value="S-adenosyl-L-methionine-dependent methyltransferases"/>
    <property type="match status" value="1"/>
</dbReference>
<sequence length="256" mass="29044">MAYNEFAYFYDELNGEADYDALYTYIKEQLDAHGVTDGIVADLGCGTGDLTLMLTQAGYDMIGVDQSEEMLAVLREKADELGISQRLLLLRQDILNLDLFGTIRGVVSTFDTYNHIGPAPRFEQAVARAAFFMEKGGVFIFDLNTPYKHRQVLADNEFVLEGPDAVCRWRNACSSEGDRVDISIQIDYLDTDEVFREQFSEYTYEADYVKQVLEQNGFALADLRDGETFGPLRPDSQRYIFTAVKQYTQLEKTQNG</sequence>
<dbReference type="EMBL" id="DXFW01000012">
    <property type="protein sequence ID" value="HIX05393.1"/>
    <property type="molecule type" value="Genomic_DNA"/>
</dbReference>
<dbReference type="CDD" id="cd02440">
    <property type="entry name" value="AdoMet_MTases"/>
    <property type="match status" value="1"/>
</dbReference>
<accession>A0A9D2AD51</accession>
<dbReference type="Gene3D" id="3.40.50.150">
    <property type="entry name" value="Vaccinia Virus protein VP39"/>
    <property type="match status" value="1"/>
</dbReference>
<comment type="caution">
    <text evidence="3">The sequence shown here is derived from an EMBL/GenBank/DDBJ whole genome shotgun (WGS) entry which is preliminary data.</text>
</comment>
<name>A0A9D2AD51_9FIRM</name>
<dbReference type="AlphaFoldDB" id="A0A9D2AD51"/>
<protein>
    <submittedName>
        <fullName evidence="3">Methyltransferase domain-containing protein</fullName>
    </submittedName>
</protein>
<proteinExistence type="predicted"/>
<dbReference type="GO" id="GO:0032259">
    <property type="term" value="P:methylation"/>
    <property type="evidence" value="ECO:0007669"/>
    <property type="project" value="UniProtKB-KW"/>
</dbReference>
<dbReference type="PANTHER" id="PTHR43861">
    <property type="entry name" value="TRANS-ACONITATE 2-METHYLTRANSFERASE-RELATED"/>
    <property type="match status" value="1"/>
</dbReference>
<dbReference type="Pfam" id="PF13649">
    <property type="entry name" value="Methyltransf_25"/>
    <property type="match status" value="1"/>
</dbReference>
<evidence type="ECO:0000259" key="2">
    <source>
        <dbReference type="Pfam" id="PF13649"/>
    </source>
</evidence>
<gene>
    <name evidence="3" type="ORF">H9865_04715</name>
</gene>
<dbReference type="SUPFAM" id="SSF53335">
    <property type="entry name" value="S-adenosyl-L-methionine-dependent methyltransferases"/>
    <property type="match status" value="1"/>
</dbReference>
<organism evidence="3 4">
    <name type="scientific">Candidatus Allofournierella pullicola</name>
    <dbReference type="NCBI Taxonomy" id="2838596"/>
    <lineage>
        <taxon>Bacteria</taxon>
        <taxon>Bacillati</taxon>
        <taxon>Bacillota</taxon>
        <taxon>Clostridia</taxon>
        <taxon>Eubacteriales</taxon>
        <taxon>Oscillospiraceae</taxon>
        <taxon>Allofournierella</taxon>
    </lineage>
</organism>
<evidence type="ECO:0000313" key="3">
    <source>
        <dbReference type="EMBL" id="HIX05393.1"/>
    </source>
</evidence>
<evidence type="ECO:0000256" key="1">
    <source>
        <dbReference type="ARBA" id="ARBA00022679"/>
    </source>
</evidence>
<reference evidence="3" key="1">
    <citation type="journal article" date="2021" name="PeerJ">
        <title>Extensive microbial diversity within the chicken gut microbiome revealed by metagenomics and culture.</title>
        <authorList>
            <person name="Gilroy R."/>
            <person name="Ravi A."/>
            <person name="Getino M."/>
            <person name="Pursley I."/>
            <person name="Horton D.L."/>
            <person name="Alikhan N.F."/>
            <person name="Baker D."/>
            <person name="Gharbi K."/>
            <person name="Hall N."/>
            <person name="Watson M."/>
            <person name="Adriaenssens E.M."/>
            <person name="Foster-Nyarko E."/>
            <person name="Jarju S."/>
            <person name="Secka A."/>
            <person name="Antonio M."/>
            <person name="Oren A."/>
            <person name="Chaudhuri R.R."/>
            <person name="La Ragione R."/>
            <person name="Hildebrand F."/>
            <person name="Pallen M.J."/>
        </authorList>
    </citation>
    <scope>NUCLEOTIDE SEQUENCE</scope>
    <source>
        <strain evidence="3">2239</strain>
    </source>
</reference>